<evidence type="ECO:0000313" key="2">
    <source>
        <dbReference type="Proteomes" id="UP000831701"/>
    </source>
</evidence>
<dbReference type="Proteomes" id="UP000831701">
    <property type="component" value="Chromosome 18"/>
</dbReference>
<keyword evidence="2" id="KW-1185">Reference proteome</keyword>
<name>A0ACB8VSA0_9TELE</name>
<reference evidence="1" key="1">
    <citation type="submission" date="2022-04" db="EMBL/GenBank/DDBJ databases">
        <title>Jade perch genome.</title>
        <authorList>
            <person name="Chao B."/>
        </authorList>
    </citation>
    <scope>NUCLEOTIDE SEQUENCE</scope>
    <source>
        <strain evidence="1">CB-2022</strain>
    </source>
</reference>
<protein>
    <submittedName>
        <fullName evidence="1">Uncharacterized protein</fullName>
    </submittedName>
</protein>
<proteinExistence type="predicted"/>
<comment type="caution">
    <text evidence="1">The sequence shown here is derived from an EMBL/GenBank/DDBJ whole genome shotgun (WGS) entry which is preliminary data.</text>
</comment>
<dbReference type="EMBL" id="CM041548">
    <property type="protein sequence ID" value="KAI3358356.1"/>
    <property type="molecule type" value="Genomic_DNA"/>
</dbReference>
<accession>A0ACB8VSA0</accession>
<organism evidence="1 2">
    <name type="scientific">Scortum barcoo</name>
    <name type="common">barcoo grunter</name>
    <dbReference type="NCBI Taxonomy" id="214431"/>
    <lineage>
        <taxon>Eukaryota</taxon>
        <taxon>Metazoa</taxon>
        <taxon>Chordata</taxon>
        <taxon>Craniata</taxon>
        <taxon>Vertebrata</taxon>
        <taxon>Euteleostomi</taxon>
        <taxon>Actinopterygii</taxon>
        <taxon>Neopterygii</taxon>
        <taxon>Teleostei</taxon>
        <taxon>Neoteleostei</taxon>
        <taxon>Acanthomorphata</taxon>
        <taxon>Eupercaria</taxon>
        <taxon>Centrarchiformes</taxon>
        <taxon>Terapontoidei</taxon>
        <taxon>Terapontidae</taxon>
        <taxon>Scortum</taxon>
    </lineage>
</organism>
<gene>
    <name evidence="1" type="ORF">L3Q82_014800</name>
</gene>
<evidence type="ECO:0000313" key="1">
    <source>
        <dbReference type="EMBL" id="KAI3358356.1"/>
    </source>
</evidence>
<sequence length="68" mass="7307">MCYLVRGESATQTPLHLEEEAITSVAQSMILCLMVPEMKKQDTEESGSQGGEDAPPACSRRDGVTCSC</sequence>